<evidence type="ECO:0000256" key="3">
    <source>
        <dbReference type="SAM" id="SignalP"/>
    </source>
</evidence>
<dbReference type="PIRSF" id="PIRSF001892">
    <property type="entry name" value="CyaE"/>
    <property type="match status" value="1"/>
</dbReference>
<evidence type="ECO:0000256" key="2">
    <source>
        <dbReference type="PIRNR" id="PIRNR001892"/>
    </source>
</evidence>
<keyword evidence="2" id="KW-0998">Cell outer membrane</keyword>
<accession>A0ABT8EM20</accession>
<evidence type="ECO:0000256" key="1">
    <source>
        <dbReference type="ARBA" id="ARBA00007613"/>
    </source>
</evidence>
<dbReference type="PANTHER" id="PTHR30203">
    <property type="entry name" value="OUTER MEMBRANE CATION EFFLUX PROTEIN"/>
    <property type="match status" value="1"/>
</dbReference>
<name>A0ABT8EM20_9BURK</name>
<sequence>MTVTTLFNFSMYRSTCRVAAVTVLSVLVQACATDALKNAPQAADKPWQPFVEQDATPQTKPTASKGLDFSVPANSRVSQIRPAPVLLSDHSYSLYELIDIAQRENPSTRLAWNTARQAALTQGMVEATFLPIISARVIGGWGHSRSPINLPFMGETDINVRAQGVVPALALEWLLFDFGQRRALAAGAGHLSDAANVLFNAAHQKVIRDVTHSYYQYGLSRERVRITEQSYRNAQQVAQAVQERYQAGVGTSVESAIATQHVAQARLRKVTAEGVHTTAYQNVLAAVGLPGNSQIALSTQMSRPLEHISAELADEAIEQALSQRPDVLASYSALQAAQEGVKAAEAEFAPKVFVAGVVAHTRSEFGVNNLPDWQRRSFPSALMVGLNLPIFDSGLRAARLKDAQISVSKAEDMFQKLQQDAMREMIAMHSLLRSALAAYQAAGELEQAAQIAYDAALDAYKYGVGTITLAHEASSGLLDAQLARADAHVAALNAAADLAFLMGEMTSAPQP</sequence>
<dbReference type="InterPro" id="IPR003423">
    <property type="entry name" value="OMP_efflux"/>
</dbReference>
<keyword evidence="3" id="KW-0732">Signal</keyword>
<keyword evidence="2" id="KW-0354">Hemolysis</keyword>
<keyword evidence="5" id="KW-1185">Reference proteome</keyword>
<dbReference type="Pfam" id="PF02321">
    <property type="entry name" value="OEP"/>
    <property type="match status" value="2"/>
</dbReference>
<comment type="function">
    <text evidence="2">CyaE is necessary for transport of calmodulin-sensitive adenylate cyclase-hemolysin (cyclolysin).</text>
</comment>
<feature type="signal peptide" evidence="3">
    <location>
        <begin position="1"/>
        <end position="19"/>
    </location>
</feature>
<dbReference type="Proteomes" id="UP001168613">
    <property type="component" value="Unassembled WGS sequence"/>
</dbReference>
<dbReference type="Gene3D" id="1.20.1600.10">
    <property type="entry name" value="Outer membrane efflux proteins (OEP)"/>
    <property type="match status" value="1"/>
</dbReference>
<dbReference type="EMBL" id="JAJHNU010000004">
    <property type="protein sequence ID" value="MDN4122319.1"/>
    <property type="molecule type" value="Genomic_DNA"/>
</dbReference>
<reference evidence="4" key="1">
    <citation type="submission" date="2021-11" db="EMBL/GenBank/DDBJ databases">
        <title>Draft genome sequence of Alcaligenes endophyticus type strain CCUG 75668T.</title>
        <authorList>
            <person name="Salva-Serra F."/>
            <person name="Duran R.E."/>
            <person name="Seeger M."/>
            <person name="Moore E.R.B."/>
            <person name="Jaen-Luchoro D."/>
        </authorList>
    </citation>
    <scope>NUCLEOTIDE SEQUENCE</scope>
    <source>
        <strain evidence="4">CCUG 75668</strain>
    </source>
</reference>
<comment type="subcellular location">
    <subcellularLocation>
        <location evidence="2">Cell outer membrane</location>
        <topology evidence="2">Peripheral membrane protein</topology>
    </subcellularLocation>
</comment>
<organism evidence="4 5">
    <name type="scientific">Alcaligenes endophyticus</name>
    <dbReference type="NCBI Taxonomy" id="1929088"/>
    <lineage>
        <taxon>Bacteria</taxon>
        <taxon>Pseudomonadati</taxon>
        <taxon>Pseudomonadota</taxon>
        <taxon>Betaproteobacteria</taxon>
        <taxon>Burkholderiales</taxon>
        <taxon>Alcaligenaceae</taxon>
        <taxon>Alcaligenes</taxon>
    </lineage>
</organism>
<evidence type="ECO:0000313" key="5">
    <source>
        <dbReference type="Proteomes" id="UP001168613"/>
    </source>
</evidence>
<comment type="similarity">
    <text evidence="1 2">Belongs to the outer membrane factor (OMF) (TC 1.B.17) family.</text>
</comment>
<gene>
    <name evidence="4" type="ORF">LMS43_13575</name>
</gene>
<feature type="chain" id="PRO_5045094395" description="Protein CyaE" evidence="3">
    <location>
        <begin position="20"/>
        <end position="511"/>
    </location>
</feature>
<dbReference type="SUPFAM" id="SSF56954">
    <property type="entry name" value="Outer membrane efflux proteins (OEP)"/>
    <property type="match status" value="1"/>
</dbReference>
<dbReference type="PANTHER" id="PTHR30203:SF29">
    <property type="entry name" value="PROTEIN CYAE"/>
    <property type="match status" value="1"/>
</dbReference>
<dbReference type="InterPro" id="IPR010131">
    <property type="entry name" value="MdtP/NodT-like"/>
</dbReference>
<comment type="caution">
    <text evidence="4">The sequence shown here is derived from an EMBL/GenBank/DDBJ whole genome shotgun (WGS) entry which is preliminary data.</text>
</comment>
<keyword evidence="2" id="KW-0472">Membrane</keyword>
<dbReference type="RefSeq" id="WP_266123456.1">
    <property type="nucleotide sequence ID" value="NZ_JAJHNU010000004.1"/>
</dbReference>
<protein>
    <recommendedName>
        <fullName evidence="2">Protein CyaE</fullName>
    </recommendedName>
</protein>
<proteinExistence type="inferred from homology"/>
<dbReference type="InterPro" id="IPR028351">
    <property type="entry name" value="CyaE"/>
</dbReference>
<keyword evidence="2" id="KW-0204">Cytolysis</keyword>
<evidence type="ECO:0000313" key="4">
    <source>
        <dbReference type="EMBL" id="MDN4122319.1"/>
    </source>
</evidence>
<keyword evidence="2" id="KW-0813">Transport</keyword>